<proteinExistence type="predicted"/>
<dbReference type="Proteomes" id="UP000765509">
    <property type="component" value="Unassembled WGS sequence"/>
</dbReference>
<dbReference type="EMBL" id="AVOT02018960">
    <property type="protein sequence ID" value="MBW0506237.1"/>
    <property type="molecule type" value="Genomic_DNA"/>
</dbReference>
<feature type="region of interest" description="Disordered" evidence="1">
    <location>
        <begin position="1"/>
        <end position="54"/>
    </location>
</feature>
<protein>
    <submittedName>
        <fullName evidence="2">Uncharacterized protein</fullName>
    </submittedName>
</protein>
<keyword evidence="3" id="KW-1185">Reference proteome</keyword>
<evidence type="ECO:0000256" key="1">
    <source>
        <dbReference type="SAM" id="MobiDB-lite"/>
    </source>
</evidence>
<accession>A0A9Q3DUV8</accession>
<dbReference type="AlphaFoldDB" id="A0A9Q3DUV8"/>
<feature type="compositionally biased region" description="Pro residues" evidence="1">
    <location>
        <begin position="33"/>
        <end position="43"/>
    </location>
</feature>
<evidence type="ECO:0000313" key="3">
    <source>
        <dbReference type="Proteomes" id="UP000765509"/>
    </source>
</evidence>
<gene>
    <name evidence="2" type="ORF">O181_045952</name>
</gene>
<comment type="caution">
    <text evidence="2">The sequence shown here is derived from an EMBL/GenBank/DDBJ whole genome shotgun (WGS) entry which is preliminary data.</text>
</comment>
<name>A0A9Q3DUV8_9BASI</name>
<reference evidence="2" key="1">
    <citation type="submission" date="2021-03" db="EMBL/GenBank/DDBJ databases">
        <title>Draft genome sequence of rust myrtle Austropuccinia psidii MF-1, a brazilian biotype.</title>
        <authorList>
            <person name="Quecine M.C."/>
            <person name="Pachon D.M.R."/>
            <person name="Bonatelli M.L."/>
            <person name="Correr F.H."/>
            <person name="Franceschini L.M."/>
            <person name="Leite T.F."/>
            <person name="Margarido G.R.A."/>
            <person name="Almeida C.A."/>
            <person name="Ferrarezi J.A."/>
            <person name="Labate C.A."/>
        </authorList>
    </citation>
    <scope>NUCLEOTIDE SEQUENCE</scope>
    <source>
        <strain evidence="2">MF-1</strain>
    </source>
</reference>
<feature type="compositionally biased region" description="Polar residues" evidence="1">
    <location>
        <begin position="1"/>
        <end position="18"/>
    </location>
</feature>
<sequence>MPCKQTPQQHTPGPSGTQWFEDLSHEPSQHNEPPIPGPSPSSEPPEDILTSHPATPCSVIIIHNMPVGSPLHSYPGSFPGSSSHCHQEPNRLLPSFPRWALEEIH</sequence>
<evidence type="ECO:0000313" key="2">
    <source>
        <dbReference type="EMBL" id="MBW0506237.1"/>
    </source>
</evidence>
<organism evidence="2 3">
    <name type="scientific">Austropuccinia psidii MF-1</name>
    <dbReference type="NCBI Taxonomy" id="1389203"/>
    <lineage>
        <taxon>Eukaryota</taxon>
        <taxon>Fungi</taxon>
        <taxon>Dikarya</taxon>
        <taxon>Basidiomycota</taxon>
        <taxon>Pucciniomycotina</taxon>
        <taxon>Pucciniomycetes</taxon>
        <taxon>Pucciniales</taxon>
        <taxon>Sphaerophragmiaceae</taxon>
        <taxon>Austropuccinia</taxon>
    </lineage>
</organism>